<feature type="region of interest" description="Disordered" evidence="1">
    <location>
        <begin position="1"/>
        <end position="51"/>
    </location>
</feature>
<reference evidence="2" key="2">
    <citation type="journal article" date="2019" name="IMA Fungus">
        <title>Genome sequencing and comparison of five Tilletia species to identify candidate genes for the detection of regulated species infecting wheat.</title>
        <authorList>
            <person name="Nguyen H.D.T."/>
            <person name="Sultana T."/>
            <person name="Kesanakurti P."/>
            <person name="Hambleton S."/>
        </authorList>
    </citation>
    <scope>NUCLEOTIDE SEQUENCE</scope>
    <source>
        <strain evidence="2">DAOMC 236416</strain>
    </source>
</reference>
<feature type="compositionally biased region" description="Low complexity" evidence="1">
    <location>
        <begin position="38"/>
        <end position="50"/>
    </location>
</feature>
<dbReference type="EMBL" id="LWDF02000027">
    <property type="protein sequence ID" value="KAE8259748.1"/>
    <property type="molecule type" value="Genomic_DNA"/>
</dbReference>
<dbReference type="Proteomes" id="UP000077521">
    <property type="component" value="Unassembled WGS sequence"/>
</dbReference>
<comment type="caution">
    <text evidence="2">The sequence shown here is derived from an EMBL/GenBank/DDBJ whole genome shotgun (WGS) entry which is preliminary data.</text>
</comment>
<evidence type="ECO:0000313" key="3">
    <source>
        <dbReference type="Proteomes" id="UP000077521"/>
    </source>
</evidence>
<proteinExistence type="predicted"/>
<organism evidence="2 3">
    <name type="scientific">Tilletia indica</name>
    <dbReference type="NCBI Taxonomy" id="43049"/>
    <lineage>
        <taxon>Eukaryota</taxon>
        <taxon>Fungi</taxon>
        <taxon>Dikarya</taxon>
        <taxon>Basidiomycota</taxon>
        <taxon>Ustilaginomycotina</taxon>
        <taxon>Exobasidiomycetes</taxon>
        <taxon>Tilletiales</taxon>
        <taxon>Tilletiaceae</taxon>
        <taxon>Tilletia</taxon>
    </lineage>
</organism>
<evidence type="ECO:0000313" key="2">
    <source>
        <dbReference type="EMBL" id="KAE8259748.1"/>
    </source>
</evidence>
<sequence length="116" mass="12610">MNESSRPWGSRWAHTSPSQTGSASSPSQLSPFYRQEHSTTAASSPSSFPAVHQTISSEQIQGSVETGRFRAPIPLVLSVPSWSGLSLRSVLVSRFVRSPGVFLPKTFILVKAQVRI</sequence>
<name>A0A177TGV2_9BASI</name>
<gene>
    <name evidence="2" type="ORF">A4X13_0g803</name>
</gene>
<accession>A0A177TGV2</accession>
<protein>
    <submittedName>
        <fullName evidence="2">Uncharacterized protein</fullName>
    </submittedName>
</protein>
<evidence type="ECO:0000256" key="1">
    <source>
        <dbReference type="SAM" id="MobiDB-lite"/>
    </source>
</evidence>
<feature type="compositionally biased region" description="Low complexity" evidence="1">
    <location>
        <begin position="15"/>
        <end position="31"/>
    </location>
</feature>
<dbReference type="AlphaFoldDB" id="A0A177TGV2"/>
<reference evidence="2" key="1">
    <citation type="submission" date="2016-04" db="EMBL/GenBank/DDBJ databases">
        <authorList>
            <person name="Nguyen H.D."/>
            <person name="Samba Siva P."/>
            <person name="Cullis J."/>
            <person name="Levesque C.A."/>
            <person name="Hambleton S."/>
        </authorList>
    </citation>
    <scope>NUCLEOTIDE SEQUENCE</scope>
    <source>
        <strain evidence="2">DAOMC 236416</strain>
    </source>
</reference>
<keyword evidence="3" id="KW-1185">Reference proteome</keyword>